<name>C5BUG2_TERTT</name>
<keyword evidence="1" id="KW-0472">Membrane</keyword>
<keyword evidence="3" id="KW-1185">Reference proteome</keyword>
<feature type="transmembrane region" description="Helical" evidence="1">
    <location>
        <begin position="12"/>
        <end position="33"/>
    </location>
</feature>
<dbReference type="KEGG" id="ttu:TERTU_4109"/>
<keyword evidence="1" id="KW-1133">Transmembrane helix</keyword>
<dbReference type="Proteomes" id="UP000009080">
    <property type="component" value="Chromosome"/>
</dbReference>
<dbReference type="HOGENOM" id="CLU_3349729_0_0_6"/>
<reference evidence="2 3" key="1">
    <citation type="journal article" date="2009" name="PLoS ONE">
        <title>The complete genome of Teredinibacter turnerae T7901: an intracellular endosymbiont of marine wood-boring bivalves (shipworms).</title>
        <authorList>
            <person name="Yang J.C."/>
            <person name="Madupu R."/>
            <person name="Durkin A.S."/>
            <person name="Ekborg N.A."/>
            <person name="Pedamallu C.S."/>
            <person name="Hostetler J.B."/>
            <person name="Radune D."/>
            <person name="Toms B.S."/>
            <person name="Henrissat B."/>
            <person name="Coutinho P.M."/>
            <person name="Schwarz S."/>
            <person name="Field L."/>
            <person name="Trindade-Silva A.E."/>
            <person name="Soares C.A.G."/>
            <person name="Elshahawi S."/>
            <person name="Hanora A."/>
            <person name="Schmidt E.W."/>
            <person name="Haygood M.G."/>
            <person name="Posfai J."/>
            <person name="Benner J."/>
            <person name="Madinger C."/>
            <person name="Nove J."/>
            <person name="Anton B."/>
            <person name="Chaudhary K."/>
            <person name="Foster J."/>
            <person name="Holman A."/>
            <person name="Kumar S."/>
            <person name="Lessard P.A."/>
            <person name="Luyten Y.A."/>
            <person name="Slatko B."/>
            <person name="Wood N."/>
            <person name="Wu B."/>
            <person name="Teplitski M."/>
            <person name="Mougous J.D."/>
            <person name="Ward N."/>
            <person name="Eisen J.A."/>
            <person name="Badger J.H."/>
            <person name="Distel D.L."/>
        </authorList>
    </citation>
    <scope>NUCLEOTIDE SEQUENCE [LARGE SCALE GENOMIC DNA]</scope>
    <source>
        <strain evidence="3">ATCC 39867 / T7901</strain>
    </source>
</reference>
<dbReference type="STRING" id="377629.TERTU_4109"/>
<accession>C5BUG2</accession>
<evidence type="ECO:0000313" key="3">
    <source>
        <dbReference type="Proteomes" id="UP000009080"/>
    </source>
</evidence>
<gene>
    <name evidence="2" type="ordered locus">TERTU_4109</name>
</gene>
<organism evidence="2 3">
    <name type="scientific">Teredinibacter turnerae (strain ATCC 39867 / T7901)</name>
    <dbReference type="NCBI Taxonomy" id="377629"/>
    <lineage>
        <taxon>Bacteria</taxon>
        <taxon>Pseudomonadati</taxon>
        <taxon>Pseudomonadota</taxon>
        <taxon>Gammaproteobacteria</taxon>
        <taxon>Cellvibrionales</taxon>
        <taxon>Cellvibrionaceae</taxon>
        <taxon>Teredinibacter</taxon>
    </lineage>
</organism>
<dbReference type="AlphaFoldDB" id="C5BUG2"/>
<keyword evidence="1" id="KW-0812">Transmembrane</keyword>
<protein>
    <submittedName>
        <fullName evidence="2">Uncharacterized protein</fullName>
    </submittedName>
</protein>
<proteinExistence type="predicted"/>
<evidence type="ECO:0000313" key="2">
    <source>
        <dbReference type="EMBL" id="ACR13175.1"/>
    </source>
</evidence>
<evidence type="ECO:0000256" key="1">
    <source>
        <dbReference type="SAM" id="Phobius"/>
    </source>
</evidence>
<dbReference type="EMBL" id="CP001614">
    <property type="protein sequence ID" value="ACR13175.1"/>
    <property type="molecule type" value="Genomic_DNA"/>
</dbReference>
<sequence length="37" mass="3941">MLNGMESKGLSLNGAILVVFMGIVVRGGTLECIRDVF</sequence>